<dbReference type="EMBL" id="LBUE01000007">
    <property type="protein sequence ID" value="KKQ56337.1"/>
    <property type="molecule type" value="Genomic_DNA"/>
</dbReference>
<dbReference type="SUPFAM" id="SSF56047">
    <property type="entry name" value="Ribosomal protein S8"/>
    <property type="match status" value="1"/>
</dbReference>
<evidence type="ECO:0000313" key="7">
    <source>
        <dbReference type="Proteomes" id="UP000034096"/>
    </source>
</evidence>
<accession>A0A0G0INM9</accession>
<evidence type="ECO:0000256" key="4">
    <source>
        <dbReference type="ARBA" id="ARBA00035258"/>
    </source>
</evidence>
<keyword evidence="5" id="KW-0699">rRNA-binding</keyword>
<dbReference type="GO" id="GO:0005737">
    <property type="term" value="C:cytoplasm"/>
    <property type="evidence" value="ECO:0007669"/>
    <property type="project" value="UniProtKB-ARBA"/>
</dbReference>
<evidence type="ECO:0000256" key="3">
    <source>
        <dbReference type="ARBA" id="ARBA00023274"/>
    </source>
</evidence>
<dbReference type="GO" id="GO:0006412">
    <property type="term" value="P:translation"/>
    <property type="evidence" value="ECO:0007669"/>
    <property type="project" value="UniProtKB-UniRule"/>
</dbReference>
<dbReference type="GO" id="GO:0003735">
    <property type="term" value="F:structural constituent of ribosome"/>
    <property type="evidence" value="ECO:0007669"/>
    <property type="project" value="InterPro"/>
</dbReference>
<dbReference type="InterPro" id="IPR000630">
    <property type="entry name" value="Ribosomal_uS8"/>
</dbReference>
<name>A0A0G0INM9_9BACT</name>
<evidence type="ECO:0000256" key="2">
    <source>
        <dbReference type="ARBA" id="ARBA00022980"/>
    </source>
</evidence>
<dbReference type="AlphaFoldDB" id="A0A0G0INM9"/>
<comment type="caution">
    <text evidence="6">The sequence shown here is derived from an EMBL/GenBank/DDBJ whole genome shotgun (WGS) entry which is preliminary data.</text>
</comment>
<protein>
    <recommendedName>
        <fullName evidence="4 5">Small ribosomal subunit protein uS8</fullName>
    </recommendedName>
</protein>
<reference evidence="6 7" key="1">
    <citation type="journal article" date="2015" name="Nature">
        <title>rRNA introns, odd ribosomes, and small enigmatic genomes across a large radiation of phyla.</title>
        <authorList>
            <person name="Brown C.T."/>
            <person name="Hug L.A."/>
            <person name="Thomas B.C."/>
            <person name="Sharon I."/>
            <person name="Castelle C.J."/>
            <person name="Singh A."/>
            <person name="Wilkins M.J."/>
            <person name="Williams K.H."/>
            <person name="Banfield J.F."/>
        </authorList>
    </citation>
    <scope>NUCLEOTIDE SEQUENCE [LARGE SCALE GENOMIC DNA]</scope>
</reference>
<comment type="similarity">
    <text evidence="1 5">Belongs to the universal ribosomal protein uS8 family.</text>
</comment>
<gene>
    <name evidence="5" type="primary">rpsH</name>
    <name evidence="6" type="ORF">US75_C0007G0043</name>
</gene>
<dbReference type="Proteomes" id="UP000034096">
    <property type="component" value="Unassembled WGS sequence"/>
</dbReference>
<organism evidence="6 7">
    <name type="scientific">Candidatus Woesebacteria bacterium GW2011_GWC1_38_13</name>
    <dbReference type="NCBI Taxonomy" id="1618583"/>
    <lineage>
        <taxon>Bacteria</taxon>
        <taxon>Candidatus Woeseibacteriota</taxon>
    </lineage>
</organism>
<dbReference type="HAMAP" id="MF_01302_B">
    <property type="entry name" value="Ribosomal_uS8_B"/>
    <property type="match status" value="1"/>
</dbReference>
<keyword evidence="3 5" id="KW-0687">Ribonucleoprotein</keyword>
<dbReference type="FunFam" id="3.30.1490.10:FF:000001">
    <property type="entry name" value="30S ribosomal protein S8"/>
    <property type="match status" value="1"/>
</dbReference>
<dbReference type="STRING" id="1618583.US75_C0007G0043"/>
<comment type="function">
    <text evidence="5">One of the primary rRNA binding proteins, it binds directly to 16S rRNA central domain where it helps coordinate assembly of the platform of the 30S subunit.</text>
</comment>
<proteinExistence type="inferred from homology"/>
<comment type="subunit">
    <text evidence="5">Part of the 30S ribosomal subunit. Contacts proteins S5 and S12.</text>
</comment>
<dbReference type="InterPro" id="IPR035987">
    <property type="entry name" value="Ribosomal_uS8_sf"/>
</dbReference>
<dbReference type="Pfam" id="PF00410">
    <property type="entry name" value="Ribosomal_S8"/>
    <property type="match status" value="1"/>
</dbReference>
<dbReference type="PANTHER" id="PTHR11758">
    <property type="entry name" value="40S RIBOSOMAL PROTEIN S15A"/>
    <property type="match status" value="1"/>
</dbReference>
<keyword evidence="5" id="KW-0694">RNA-binding</keyword>
<dbReference type="GO" id="GO:0019843">
    <property type="term" value="F:rRNA binding"/>
    <property type="evidence" value="ECO:0007669"/>
    <property type="project" value="UniProtKB-UniRule"/>
</dbReference>
<keyword evidence="2 5" id="KW-0689">Ribosomal protein</keyword>
<dbReference type="Gene3D" id="3.30.1370.30">
    <property type="match status" value="1"/>
</dbReference>
<dbReference type="Gene3D" id="3.30.1490.10">
    <property type="match status" value="1"/>
</dbReference>
<evidence type="ECO:0000313" key="6">
    <source>
        <dbReference type="EMBL" id="KKQ56337.1"/>
    </source>
</evidence>
<sequence length="125" mass="14169">MVNYPIGDFLIKLKNAALAGRSEVVMPYSKLVFKVAELLKKEKYLRDIKKNEGDLVVDLAYMKKQPVLVEMKLVSKPGRRVYKKVDQLKKLKGLSFYIISTPEGVMTSKEAIKKNLGGEVISEIH</sequence>
<dbReference type="GO" id="GO:0005840">
    <property type="term" value="C:ribosome"/>
    <property type="evidence" value="ECO:0007669"/>
    <property type="project" value="UniProtKB-KW"/>
</dbReference>
<evidence type="ECO:0000256" key="5">
    <source>
        <dbReference type="HAMAP-Rule" id="MF_01302"/>
    </source>
</evidence>
<evidence type="ECO:0000256" key="1">
    <source>
        <dbReference type="ARBA" id="ARBA00006471"/>
    </source>
</evidence>
<dbReference type="GO" id="GO:1990904">
    <property type="term" value="C:ribonucleoprotein complex"/>
    <property type="evidence" value="ECO:0007669"/>
    <property type="project" value="UniProtKB-KW"/>
</dbReference>